<evidence type="ECO:0000256" key="4">
    <source>
        <dbReference type="ARBA" id="ARBA00023136"/>
    </source>
</evidence>
<feature type="transmembrane region" description="Helical" evidence="6">
    <location>
        <begin position="167"/>
        <end position="189"/>
    </location>
</feature>
<feature type="transmembrane region" description="Helical" evidence="6">
    <location>
        <begin position="209"/>
        <end position="235"/>
    </location>
</feature>
<evidence type="ECO:0000313" key="9">
    <source>
        <dbReference type="Proteomes" id="UP000316096"/>
    </source>
</evidence>
<dbReference type="InterPro" id="IPR051784">
    <property type="entry name" value="Nod_factor_ABC_transporter"/>
</dbReference>
<reference evidence="8 9" key="1">
    <citation type="submission" date="2019-06" db="EMBL/GenBank/DDBJ databases">
        <title>Sequencing the genomes of 1000 actinobacteria strains.</title>
        <authorList>
            <person name="Klenk H.-P."/>
        </authorList>
    </citation>
    <scope>NUCLEOTIDE SEQUENCE [LARGE SCALE GENOMIC DNA]</scope>
    <source>
        <strain evidence="8 9">DSM 102200</strain>
    </source>
</reference>
<feature type="transmembrane region" description="Helical" evidence="6">
    <location>
        <begin position="96"/>
        <end position="122"/>
    </location>
</feature>
<evidence type="ECO:0000256" key="5">
    <source>
        <dbReference type="ARBA" id="ARBA00023251"/>
    </source>
</evidence>
<protein>
    <recommendedName>
        <fullName evidence="6">Transport permease protein</fullName>
    </recommendedName>
</protein>
<gene>
    <name evidence="8" type="ORF">FB559_8644</name>
</gene>
<feature type="transmembrane region" description="Helical" evidence="6">
    <location>
        <begin position="52"/>
        <end position="75"/>
    </location>
</feature>
<evidence type="ECO:0000256" key="3">
    <source>
        <dbReference type="ARBA" id="ARBA00022989"/>
    </source>
</evidence>
<dbReference type="EMBL" id="VFOZ01000003">
    <property type="protein sequence ID" value="TQL88032.1"/>
    <property type="molecule type" value="Genomic_DNA"/>
</dbReference>
<dbReference type="InterPro" id="IPR000412">
    <property type="entry name" value="ABC_2_transport"/>
</dbReference>
<comment type="subcellular location">
    <subcellularLocation>
        <location evidence="6">Cell membrane</location>
        <topology evidence="6">Multi-pass membrane protein</topology>
    </subcellularLocation>
    <subcellularLocation>
        <location evidence="1">Membrane</location>
        <topology evidence="1">Multi-pass membrane protein</topology>
    </subcellularLocation>
</comment>
<feature type="domain" description="ABC transmembrane type-2" evidence="7">
    <location>
        <begin position="21"/>
        <end position="243"/>
    </location>
</feature>
<dbReference type="PIRSF" id="PIRSF006648">
    <property type="entry name" value="DrrB"/>
    <property type="match status" value="1"/>
</dbReference>
<keyword evidence="2 6" id="KW-0812">Transmembrane</keyword>
<evidence type="ECO:0000256" key="1">
    <source>
        <dbReference type="ARBA" id="ARBA00004141"/>
    </source>
</evidence>
<evidence type="ECO:0000313" key="8">
    <source>
        <dbReference type="EMBL" id="TQL88032.1"/>
    </source>
</evidence>
<comment type="caution">
    <text evidence="8">The sequence shown here is derived from an EMBL/GenBank/DDBJ whole genome shotgun (WGS) entry which is preliminary data.</text>
</comment>
<sequence length="245" mass="25689">MLRDIWLIFTHQLRLTMGSKAGLVFGVLQPVLNLALFGPLLTTYIGPGSWQVFVPGVLMQLALLSSGLAGFGIVFDARFGVLERQRVTPASRIALLLGRVFTNVVVLLGQSALVVAVGFAFGLRVPPAGLAIGAALLVPLAVSLAALSYAFALVLRRQEVFAPMASTFIVPMLLLSGALLPMSAAPGWLDAISRATPFRYVVEGMRAAFAGHYASGTLAAGAGVSLAFAVAAVTVGTRTFIRRHA</sequence>
<keyword evidence="3 6" id="KW-1133">Transmembrane helix</keyword>
<feature type="transmembrane region" description="Helical" evidence="6">
    <location>
        <begin position="128"/>
        <end position="155"/>
    </location>
</feature>
<name>A0A543BT85_9ACTN</name>
<comment type="similarity">
    <text evidence="6">Belongs to the ABC-2 integral membrane protein family.</text>
</comment>
<proteinExistence type="inferred from homology"/>
<dbReference type="GO" id="GO:0043190">
    <property type="term" value="C:ATP-binding cassette (ABC) transporter complex"/>
    <property type="evidence" value="ECO:0007669"/>
    <property type="project" value="InterPro"/>
</dbReference>
<dbReference type="PANTHER" id="PTHR43229:SF2">
    <property type="entry name" value="NODULATION PROTEIN J"/>
    <property type="match status" value="1"/>
</dbReference>
<keyword evidence="6" id="KW-0813">Transport</keyword>
<dbReference type="PANTHER" id="PTHR43229">
    <property type="entry name" value="NODULATION PROTEIN J"/>
    <property type="match status" value="1"/>
</dbReference>
<dbReference type="Pfam" id="PF01061">
    <property type="entry name" value="ABC2_membrane"/>
    <property type="match status" value="1"/>
</dbReference>
<keyword evidence="5" id="KW-0046">Antibiotic resistance</keyword>
<dbReference type="GO" id="GO:0140359">
    <property type="term" value="F:ABC-type transporter activity"/>
    <property type="evidence" value="ECO:0007669"/>
    <property type="project" value="InterPro"/>
</dbReference>
<evidence type="ECO:0000256" key="2">
    <source>
        <dbReference type="ARBA" id="ARBA00022692"/>
    </source>
</evidence>
<feature type="transmembrane region" description="Helical" evidence="6">
    <location>
        <begin position="21"/>
        <end position="46"/>
    </location>
</feature>
<organism evidence="8 9">
    <name type="scientific">Actinoallomurus bryophytorum</name>
    <dbReference type="NCBI Taxonomy" id="1490222"/>
    <lineage>
        <taxon>Bacteria</taxon>
        <taxon>Bacillati</taxon>
        <taxon>Actinomycetota</taxon>
        <taxon>Actinomycetes</taxon>
        <taxon>Streptosporangiales</taxon>
        <taxon>Thermomonosporaceae</taxon>
        <taxon>Actinoallomurus</taxon>
    </lineage>
</organism>
<dbReference type="GO" id="GO:0046677">
    <property type="term" value="P:response to antibiotic"/>
    <property type="evidence" value="ECO:0007669"/>
    <property type="project" value="UniProtKB-KW"/>
</dbReference>
<keyword evidence="9" id="KW-1185">Reference proteome</keyword>
<keyword evidence="4 6" id="KW-0472">Membrane</keyword>
<dbReference type="AlphaFoldDB" id="A0A543BT85"/>
<dbReference type="OrthoDB" id="9255971at2"/>
<evidence type="ECO:0000259" key="7">
    <source>
        <dbReference type="PROSITE" id="PS51012"/>
    </source>
</evidence>
<dbReference type="RefSeq" id="WP_141963749.1">
    <property type="nucleotide sequence ID" value="NZ_VFOZ01000003.1"/>
</dbReference>
<dbReference type="InterPro" id="IPR047817">
    <property type="entry name" value="ABC2_TM_bact-type"/>
</dbReference>
<accession>A0A543BT85</accession>
<dbReference type="PROSITE" id="PS51012">
    <property type="entry name" value="ABC_TM2"/>
    <property type="match status" value="1"/>
</dbReference>
<dbReference type="Proteomes" id="UP000316096">
    <property type="component" value="Unassembled WGS sequence"/>
</dbReference>
<keyword evidence="6" id="KW-1003">Cell membrane</keyword>
<dbReference type="InterPro" id="IPR013525">
    <property type="entry name" value="ABC2_TM"/>
</dbReference>
<evidence type="ECO:0000256" key="6">
    <source>
        <dbReference type="RuleBase" id="RU361157"/>
    </source>
</evidence>